<evidence type="ECO:0000313" key="1">
    <source>
        <dbReference type="EMBL" id="CAG8611246.1"/>
    </source>
</evidence>
<protein>
    <submittedName>
        <fullName evidence="1">20521_t:CDS:1</fullName>
    </submittedName>
</protein>
<accession>A0ABN7UKN7</accession>
<gene>
    <name evidence="1" type="ORF">GMARGA_LOCUS7368</name>
</gene>
<dbReference type="Proteomes" id="UP000789901">
    <property type="component" value="Unassembled WGS sequence"/>
</dbReference>
<dbReference type="EMBL" id="CAJVQB010003547">
    <property type="protein sequence ID" value="CAG8611246.1"/>
    <property type="molecule type" value="Genomic_DNA"/>
</dbReference>
<organism evidence="1 2">
    <name type="scientific">Gigaspora margarita</name>
    <dbReference type="NCBI Taxonomy" id="4874"/>
    <lineage>
        <taxon>Eukaryota</taxon>
        <taxon>Fungi</taxon>
        <taxon>Fungi incertae sedis</taxon>
        <taxon>Mucoromycota</taxon>
        <taxon>Glomeromycotina</taxon>
        <taxon>Glomeromycetes</taxon>
        <taxon>Diversisporales</taxon>
        <taxon>Gigasporaceae</taxon>
        <taxon>Gigaspora</taxon>
    </lineage>
</organism>
<proteinExistence type="predicted"/>
<name>A0ABN7UKN7_GIGMA</name>
<sequence>MFTFYYSKNDYYSSTLLVKRKTSFCEQKKEICEKKRKIFSILNNKLVKEYSIQKTCISDIFKQSLKWLNIDTTNQAEASRKCECQPKWPKLDEAMHAWVESALVANMDLILAAFLTKAKVFAIALNIADFKENLQKFYEGYTLDNIWNAGEMALYWKIHPSKTLAKGPISGYKKEKLAAFDKIRVKSLSKLEEFTILDAINATSEADESDQASQQVELKLKETITDKVNNPMDLKEFVEIDANITFEMLSDNDIIRAIEDRDISSQQEEIEPLPKISDYDALKAFDLIGTYLLQQSNEFDITDKDMNKYQDFSSSNKAD</sequence>
<comment type="caution">
    <text evidence="1">The sequence shown here is derived from an EMBL/GenBank/DDBJ whole genome shotgun (WGS) entry which is preliminary data.</text>
</comment>
<dbReference type="Gene3D" id="1.10.10.60">
    <property type="entry name" value="Homeodomain-like"/>
    <property type="match status" value="1"/>
</dbReference>
<keyword evidence="2" id="KW-1185">Reference proteome</keyword>
<reference evidence="1 2" key="1">
    <citation type="submission" date="2021-06" db="EMBL/GenBank/DDBJ databases">
        <authorList>
            <person name="Kallberg Y."/>
            <person name="Tangrot J."/>
            <person name="Rosling A."/>
        </authorList>
    </citation>
    <scope>NUCLEOTIDE SEQUENCE [LARGE SCALE GENOMIC DNA]</scope>
    <source>
        <strain evidence="1 2">120-4 pot B 10/14</strain>
    </source>
</reference>
<evidence type="ECO:0000313" key="2">
    <source>
        <dbReference type="Proteomes" id="UP000789901"/>
    </source>
</evidence>